<organism evidence="2 3">
    <name type="scientific">Paenibacillus cellulosilyticus</name>
    <dbReference type="NCBI Taxonomy" id="375489"/>
    <lineage>
        <taxon>Bacteria</taxon>
        <taxon>Bacillati</taxon>
        <taxon>Bacillota</taxon>
        <taxon>Bacilli</taxon>
        <taxon>Bacillales</taxon>
        <taxon>Paenibacillaceae</taxon>
        <taxon>Paenibacillus</taxon>
    </lineage>
</organism>
<evidence type="ECO:0000259" key="1">
    <source>
        <dbReference type="PROSITE" id="PS50943"/>
    </source>
</evidence>
<dbReference type="RefSeq" id="WP_110047250.1">
    <property type="nucleotide sequence ID" value="NZ_QGTQ01000038.1"/>
</dbReference>
<evidence type="ECO:0000313" key="2">
    <source>
        <dbReference type="EMBL" id="PWV92010.1"/>
    </source>
</evidence>
<sequence>MLAERTWLKEKRQRLSLTQDAIAERIGITRASYAHFETGRRTPAPRVAKRLAETMGFDWDIFFAE</sequence>
<gene>
    <name evidence="2" type="ORF">DFQ01_13860</name>
</gene>
<dbReference type="Proteomes" id="UP000246635">
    <property type="component" value="Unassembled WGS sequence"/>
</dbReference>
<keyword evidence="3" id="KW-1185">Reference proteome</keyword>
<dbReference type="PROSITE" id="PS50943">
    <property type="entry name" value="HTH_CROC1"/>
    <property type="match status" value="1"/>
</dbReference>
<comment type="caution">
    <text evidence="2">The sequence shown here is derived from an EMBL/GenBank/DDBJ whole genome shotgun (WGS) entry which is preliminary data.</text>
</comment>
<dbReference type="Pfam" id="PF01381">
    <property type="entry name" value="HTH_3"/>
    <property type="match status" value="1"/>
</dbReference>
<dbReference type="Gene3D" id="1.10.260.40">
    <property type="entry name" value="lambda repressor-like DNA-binding domains"/>
    <property type="match status" value="1"/>
</dbReference>
<proteinExistence type="predicted"/>
<protein>
    <submittedName>
        <fullName evidence="2">DNA-binding XRE family transcriptional regulator</fullName>
    </submittedName>
</protein>
<keyword evidence="2" id="KW-0238">DNA-binding</keyword>
<dbReference type="SMART" id="SM00530">
    <property type="entry name" value="HTH_XRE"/>
    <property type="match status" value="1"/>
</dbReference>
<dbReference type="InterPro" id="IPR010982">
    <property type="entry name" value="Lambda_DNA-bd_dom_sf"/>
</dbReference>
<dbReference type="AlphaFoldDB" id="A0A2V2YHE4"/>
<dbReference type="SUPFAM" id="SSF47413">
    <property type="entry name" value="lambda repressor-like DNA-binding domains"/>
    <property type="match status" value="1"/>
</dbReference>
<dbReference type="InterPro" id="IPR001387">
    <property type="entry name" value="Cro/C1-type_HTH"/>
</dbReference>
<dbReference type="EMBL" id="QGTQ01000038">
    <property type="protein sequence ID" value="PWV92010.1"/>
    <property type="molecule type" value="Genomic_DNA"/>
</dbReference>
<feature type="domain" description="HTH cro/C1-type" evidence="1">
    <location>
        <begin position="8"/>
        <end position="62"/>
    </location>
</feature>
<dbReference type="CDD" id="cd00093">
    <property type="entry name" value="HTH_XRE"/>
    <property type="match status" value="1"/>
</dbReference>
<reference evidence="2 3" key="1">
    <citation type="submission" date="2018-05" db="EMBL/GenBank/DDBJ databases">
        <title>Genomic Encyclopedia of Type Strains, Phase III (KMG-III): the genomes of soil and plant-associated and newly described type strains.</title>
        <authorList>
            <person name="Whitman W."/>
        </authorList>
    </citation>
    <scope>NUCLEOTIDE SEQUENCE [LARGE SCALE GENOMIC DNA]</scope>
    <source>
        <strain evidence="2 3">CECT 5696</strain>
    </source>
</reference>
<dbReference type="OrthoDB" id="1859224at2"/>
<name>A0A2V2YHE4_9BACL</name>
<evidence type="ECO:0000313" key="3">
    <source>
        <dbReference type="Proteomes" id="UP000246635"/>
    </source>
</evidence>
<accession>A0A2V2YHE4</accession>
<dbReference type="GO" id="GO:0003677">
    <property type="term" value="F:DNA binding"/>
    <property type="evidence" value="ECO:0007669"/>
    <property type="project" value="UniProtKB-KW"/>
</dbReference>